<feature type="region of interest" description="Disordered" evidence="1">
    <location>
        <begin position="34"/>
        <end position="72"/>
    </location>
</feature>
<proteinExistence type="predicted"/>
<name>A0AA36EQ36_LACSI</name>
<dbReference type="AlphaFoldDB" id="A0AA36EQ36"/>
<evidence type="ECO:0000313" key="2">
    <source>
        <dbReference type="EMBL" id="CAI9304314.1"/>
    </source>
</evidence>
<sequence>MDKLSRTQPAFTEPEMEVALQLIQLCGDSDELHPNELSNSPCNMLKTTNRKRKRRKEIVDDDDDDESQGSCTSGVFFITPSFMDMDDDDVAGSRRKKRKFRSVVEIYQISN</sequence>
<dbReference type="Proteomes" id="UP001177003">
    <property type="component" value="Chromosome 9"/>
</dbReference>
<evidence type="ECO:0000256" key="1">
    <source>
        <dbReference type="SAM" id="MobiDB-lite"/>
    </source>
</evidence>
<protein>
    <submittedName>
        <fullName evidence="2">Uncharacterized protein</fullName>
    </submittedName>
</protein>
<reference evidence="2" key="1">
    <citation type="submission" date="2023-04" db="EMBL/GenBank/DDBJ databases">
        <authorList>
            <person name="Vijverberg K."/>
            <person name="Xiong W."/>
            <person name="Schranz E."/>
        </authorList>
    </citation>
    <scope>NUCLEOTIDE SEQUENCE</scope>
</reference>
<keyword evidence="3" id="KW-1185">Reference proteome</keyword>
<dbReference type="EMBL" id="OX465085">
    <property type="protein sequence ID" value="CAI9304314.1"/>
    <property type="molecule type" value="Genomic_DNA"/>
</dbReference>
<organism evidence="2 3">
    <name type="scientific">Lactuca saligna</name>
    <name type="common">Willowleaf lettuce</name>
    <dbReference type="NCBI Taxonomy" id="75948"/>
    <lineage>
        <taxon>Eukaryota</taxon>
        <taxon>Viridiplantae</taxon>
        <taxon>Streptophyta</taxon>
        <taxon>Embryophyta</taxon>
        <taxon>Tracheophyta</taxon>
        <taxon>Spermatophyta</taxon>
        <taxon>Magnoliopsida</taxon>
        <taxon>eudicotyledons</taxon>
        <taxon>Gunneridae</taxon>
        <taxon>Pentapetalae</taxon>
        <taxon>asterids</taxon>
        <taxon>campanulids</taxon>
        <taxon>Asterales</taxon>
        <taxon>Asteraceae</taxon>
        <taxon>Cichorioideae</taxon>
        <taxon>Cichorieae</taxon>
        <taxon>Lactucinae</taxon>
        <taxon>Lactuca</taxon>
    </lineage>
</organism>
<accession>A0AA36EQ36</accession>
<gene>
    <name evidence="2" type="ORF">LSALG_LOCUS42702</name>
</gene>
<evidence type="ECO:0000313" key="3">
    <source>
        <dbReference type="Proteomes" id="UP001177003"/>
    </source>
</evidence>